<evidence type="ECO:0000256" key="5">
    <source>
        <dbReference type="ARBA" id="ARBA00023316"/>
    </source>
</evidence>
<dbReference type="GO" id="GO:0071555">
    <property type="term" value="P:cell wall organization"/>
    <property type="evidence" value="ECO:0007669"/>
    <property type="project" value="UniProtKB-UniRule"/>
</dbReference>
<protein>
    <recommendedName>
        <fullName evidence="7">L,D-TPase catalytic domain-containing protein</fullName>
    </recommendedName>
</protein>
<dbReference type="EMBL" id="BMNA01000001">
    <property type="protein sequence ID" value="GGL87526.1"/>
    <property type="molecule type" value="Genomic_DNA"/>
</dbReference>
<accession>A0A917WBN6</accession>
<proteinExistence type="predicted"/>
<dbReference type="PROSITE" id="PS52029">
    <property type="entry name" value="LD_TPASE"/>
    <property type="match status" value="1"/>
</dbReference>
<comment type="pathway">
    <text evidence="1 6">Cell wall biogenesis; peptidoglycan biosynthesis.</text>
</comment>
<dbReference type="Gene3D" id="2.40.440.10">
    <property type="entry name" value="L,D-transpeptidase catalytic domain-like"/>
    <property type="match status" value="1"/>
</dbReference>
<dbReference type="Gene3D" id="2.60.40.10">
    <property type="entry name" value="Immunoglobulins"/>
    <property type="match status" value="1"/>
</dbReference>
<dbReference type="Proteomes" id="UP000655208">
    <property type="component" value="Unassembled WGS sequence"/>
</dbReference>
<dbReference type="InterPro" id="IPR050979">
    <property type="entry name" value="LD-transpeptidase"/>
</dbReference>
<dbReference type="GO" id="GO:0016740">
    <property type="term" value="F:transferase activity"/>
    <property type="evidence" value="ECO:0007669"/>
    <property type="project" value="UniProtKB-KW"/>
</dbReference>
<keyword evidence="2" id="KW-0808">Transferase</keyword>
<name>A0A917WBN6_9ACTN</name>
<dbReference type="CDD" id="cd16913">
    <property type="entry name" value="YkuD_like"/>
    <property type="match status" value="1"/>
</dbReference>
<gene>
    <name evidence="8" type="ORF">GCM10011594_03950</name>
</gene>
<evidence type="ECO:0000256" key="2">
    <source>
        <dbReference type="ARBA" id="ARBA00022679"/>
    </source>
</evidence>
<feature type="domain" description="L,D-TPase catalytic" evidence="7">
    <location>
        <begin position="63"/>
        <end position="170"/>
    </location>
</feature>
<dbReference type="GO" id="GO:0008360">
    <property type="term" value="P:regulation of cell shape"/>
    <property type="evidence" value="ECO:0007669"/>
    <property type="project" value="UniProtKB-UniRule"/>
</dbReference>
<dbReference type="InterPro" id="IPR013783">
    <property type="entry name" value="Ig-like_fold"/>
</dbReference>
<feature type="active site" description="Nucleophile" evidence="6">
    <location>
        <position position="146"/>
    </location>
</feature>
<evidence type="ECO:0000256" key="6">
    <source>
        <dbReference type="PROSITE-ProRule" id="PRU01373"/>
    </source>
</evidence>
<organism evidence="8 9">
    <name type="scientific">Nakamurella endophytica</name>
    <dbReference type="NCBI Taxonomy" id="1748367"/>
    <lineage>
        <taxon>Bacteria</taxon>
        <taxon>Bacillati</taxon>
        <taxon>Actinomycetota</taxon>
        <taxon>Actinomycetes</taxon>
        <taxon>Nakamurellales</taxon>
        <taxon>Nakamurellaceae</taxon>
        <taxon>Nakamurella</taxon>
    </lineage>
</organism>
<evidence type="ECO:0000313" key="8">
    <source>
        <dbReference type="EMBL" id="GGL87526.1"/>
    </source>
</evidence>
<dbReference type="InterPro" id="IPR038063">
    <property type="entry name" value="Transpep_catalytic_dom"/>
</dbReference>
<dbReference type="GO" id="GO:0005576">
    <property type="term" value="C:extracellular region"/>
    <property type="evidence" value="ECO:0007669"/>
    <property type="project" value="TreeGrafter"/>
</dbReference>
<evidence type="ECO:0000259" key="7">
    <source>
        <dbReference type="PROSITE" id="PS52029"/>
    </source>
</evidence>
<dbReference type="Pfam" id="PF03734">
    <property type="entry name" value="YkuD"/>
    <property type="match status" value="1"/>
</dbReference>
<keyword evidence="9" id="KW-1185">Reference proteome</keyword>
<dbReference type="GO" id="GO:0005975">
    <property type="term" value="P:carbohydrate metabolic process"/>
    <property type="evidence" value="ECO:0007669"/>
    <property type="project" value="UniProtKB-ARBA"/>
</dbReference>
<dbReference type="SUPFAM" id="SSF141523">
    <property type="entry name" value="L,D-transpeptidase catalytic domain-like"/>
    <property type="match status" value="1"/>
</dbReference>
<feature type="active site" description="Proton donor/acceptor" evidence="6">
    <location>
        <position position="135"/>
    </location>
</feature>
<dbReference type="PANTHER" id="PTHR30582:SF33">
    <property type="entry name" value="EXPORTED PROTEIN"/>
    <property type="match status" value="1"/>
</dbReference>
<dbReference type="PANTHER" id="PTHR30582">
    <property type="entry name" value="L,D-TRANSPEPTIDASE"/>
    <property type="match status" value="1"/>
</dbReference>
<reference evidence="8" key="2">
    <citation type="submission" date="2020-09" db="EMBL/GenBank/DDBJ databases">
        <authorList>
            <person name="Sun Q."/>
            <person name="Zhou Y."/>
        </authorList>
    </citation>
    <scope>NUCLEOTIDE SEQUENCE</scope>
    <source>
        <strain evidence="8">CGMCC 4.7308</strain>
    </source>
</reference>
<comment type="caution">
    <text evidence="8">The sequence shown here is derived from an EMBL/GenBank/DDBJ whole genome shotgun (WGS) entry which is preliminary data.</text>
</comment>
<dbReference type="AlphaFoldDB" id="A0A917WBN6"/>
<evidence type="ECO:0000256" key="4">
    <source>
        <dbReference type="ARBA" id="ARBA00022984"/>
    </source>
</evidence>
<dbReference type="InterPro" id="IPR005490">
    <property type="entry name" value="LD_TPept_cat_dom"/>
</dbReference>
<evidence type="ECO:0000313" key="9">
    <source>
        <dbReference type="Proteomes" id="UP000655208"/>
    </source>
</evidence>
<keyword evidence="4 6" id="KW-0573">Peptidoglycan synthesis</keyword>
<dbReference type="GO" id="GO:0018104">
    <property type="term" value="P:peptidoglycan-protein cross-linking"/>
    <property type="evidence" value="ECO:0007669"/>
    <property type="project" value="TreeGrafter"/>
</dbReference>
<sequence>MTVDGRAVASGALHGGTAAVVLPQWSVGAHQVRAGYSGDARFTPRASAPRTVTATANPCPASARACVDLTHSRAWLQSGGRITYGPVPTTSGRPGYRTYAGTFQVYWKDADHHSSEFDNAPMPNSVFFDGGIAFHAGSLSVPSHGCIHLSNEASQVFFDRLSVGDEVYVFGYAPY</sequence>
<keyword evidence="5 6" id="KW-0961">Cell wall biogenesis/degradation</keyword>
<evidence type="ECO:0000256" key="1">
    <source>
        <dbReference type="ARBA" id="ARBA00004752"/>
    </source>
</evidence>
<evidence type="ECO:0000256" key="3">
    <source>
        <dbReference type="ARBA" id="ARBA00022960"/>
    </source>
</evidence>
<dbReference type="GO" id="GO:0071972">
    <property type="term" value="F:peptidoglycan L,D-transpeptidase activity"/>
    <property type="evidence" value="ECO:0007669"/>
    <property type="project" value="TreeGrafter"/>
</dbReference>
<reference evidence="8" key="1">
    <citation type="journal article" date="2014" name="Int. J. Syst. Evol. Microbiol.">
        <title>Complete genome sequence of Corynebacterium casei LMG S-19264T (=DSM 44701T), isolated from a smear-ripened cheese.</title>
        <authorList>
            <consortium name="US DOE Joint Genome Institute (JGI-PGF)"/>
            <person name="Walter F."/>
            <person name="Albersmeier A."/>
            <person name="Kalinowski J."/>
            <person name="Ruckert C."/>
        </authorList>
    </citation>
    <scope>NUCLEOTIDE SEQUENCE</scope>
    <source>
        <strain evidence="8">CGMCC 4.7308</strain>
    </source>
</reference>
<keyword evidence="3 6" id="KW-0133">Cell shape</keyword>